<protein>
    <submittedName>
        <fullName evidence="2">Family 2 glycosyl transferase</fullName>
    </submittedName>
</protein>
<dbReference type="eggNOG" id="COG1216">
    <property type="taxonomic scope" value="Bacteria"/>
</dbReference>
<sequence>MTVSTLVSCSVVICAYTTERWTDLCAAVDSVLTQNVPVLEVLVVIDHSEELFSRAERHFAGETRVTVLRNSGSKGLSGARNTGVRAASGDMIAFLDDDARAEPDWYRVSAAHYSDPDVLGVGGFASPVWPADRPVWMPAEFDWVVGCSYVGQPTRIEPVRNFIGCNMSLRRTVFDAVDGFSDGIGRVGKTPVGCEETELCIRIRAHQPTAQLLFDPAMKVAHRVSDDRTTFRYFLSRCFHEGVSKALVSDLVGSGDALSSERVYTARVLPRAVVTGIASPRHGGLARAGAVVAGLTATTAGYVRGLVGLRSKRGTA</sequence>
<feature type="domain" description="Glycosyltransferase 2-like" evidence="1">
    <location>
        <begin position="10"/>
        <end position="176"/>
    </location>
</feature>
<dbReference type="InterPro" id="IPR029044">
    <property type="entry name" value="Nucleotide-diphossugar_trans"/>
</dbReference>
<accession>A0A076EJA3</accession>
<dbReference type="AlphaFoldDB" id="A0A076EJA3"/>
<evidence type="ECO:0000313" key="3">
    <source>
        <dbReference type="Proteomes" id="UP000028488"/>
    </source>
</evidence>
<proteinExistence type="predicted"/>
<organism evidence="2 3">
    <name type="scientific">Rhodococcus opacus</name>
    <name type="common">Nocardia opaca</name>
    <dbReference type="NCBI Taxonomy" id="37919"/>
    <lineage>
        <taxon>Bacteria</taxon>
        <taxon>Bacillati</taxon>
        <taxon>Actinomycetota</taxon>
        <taxon>Actinomycetes</taxon>
        <taxon>Mycobacteriales</taxon>
        <taxon>Nocardiaceae</taxon>
        <taxon>Rhodococcus</taxon>
    </lineage>
</organism>
<dbReference type="InterPro" id="IPR001173">
    <property type="entry name" value="Glyco_trans_2-like"/>
</dbReference>
<keyword evidence="2" id="KW-0808">Transferase</keyword>
<evidence type="ECO:0000313" key="2">
    <source>
        <dbReference type="EMBL" id="AII05288.1"/>
    </source>
</evidence>
<dbReference type="PANTHER" id="PTHR43685">
    <property type="entry name" value="GLYCOSYLTRANSFERASE"/>
    <property type="match status" value="1"/>
</dbReference>
<dbReference type="RefSeq" id="WP_128639322.1">
    <property type="nucleotide sequence ID" value="NZ_CP008947.1"/>
</dbReference>
<dbReference type="GO" id="GO:0016740">
    <property type="term" value="F:transferase activity"/>
    <property type="evidence" value="ECO:0007669"/>
    <property type="project" value="UniProtKB-KW"/>
</dbReference>
<dbReference type="EMBL" id="CP008947">
    <property type="protein sequence ID" value="AII05288.1"/>
    <property type="molecule type" value="Genomic_DNA"/>
</dbReference>
<dbReference type="PANTHER" id="PTHR43685:SF2">
    <property type="entry name" value="GLYCOSYLTRANSFERASE 2-LIKE DOMAIN-CONTAINING PROTEIN"/>
    <property type="match status" value="1"/>
</dbReference>
<dbReference type="SUPFAM" id="SSF53448">
    <property type="entry name" value="Nucleotide-diphospho-sugar transferases"/>
    <property type="match status" value="1"/>
</dbReference>
<dbReference type="Gene3D" id="3.90.550.10">
    <property type="entry name" value="Spore Coat Polysaccharide Biosynthesis Protein SpsA, Chain A"/>
    <property type="match status" value="1"/>
</dbReference>
<dbReference type="InterPro" id="IPR050834">
    <property type="entry name" value="Glycosyltransf_2"/>
</dbReference>
<evidence type="ECO:0000259" key="1">
    <source>
        <dbReference type="Pfam" id="PF00535"/>
    </source>
</evidence>
<name>A0A076EJA3_RHOOP</name>
<gene>
    <name evidence="2" type="ORF">EP51_11945</name>
</gene>
<reference evidence="2 3" key="1">
    <citation type="submission" date="2014-07" db="EMBL/GenBank/DDBJ databases">
        <title>Genome Sequence of Rhodococcus opacus Strain R7, a Biodegrader of Mono- and Polycyclic Aromatic Hydrocarbons.</title>
        <authorList>
            <person name="Di Gennaro P."/>
            <person name="Zampolli J."/>
            <person name="Presti I."/>
            <person name="Cappelletti M."/>
            <person name="D'Ursi P."/>
            <person name="Orro A."/>
            <person name="Mezzelani A."/>
            <person name="Milanesi L."/>
        </authorList>
    </citation>
    <scope>NUCLEOTIDE SEQUENCE [LARGE SCALE GENOMIC DNA]</scope>
    <source>
        <strain evidence="2 3">R7</strain>
    </source>
</reference>
<dbReference type="Pfam" id="PF00535">
    <property type="entry name" value="Glycos_transf_2"/>
    <property type="match status" value="1"/>
</dbReference>
<dbReference type="Proteomes" id="UP000028488">
    <property type="component" value="Chromosome"/>
</dbReference>
<dbReference type="CDD" id="cd00761">
    <property type="entry name" value="Glyco_tranf_GTA_type"/>
    <property type="match status" value="1"/>
</dbReference>